<dbReference type="InterPro" id="IPR036390">
    <property type="entry name" value="WH_DNA-bd_sf"/>
</dbReference>
<dbReference type="EMBL" id="FOZN01000003">
    <property type="protein sequence ID" value="SFS15442.1"/>
    <property type="molecule type" value="Genomic_DNA"/>
</dbReference>
<dbReference type="Proteomes" id="UP000198506">
    <property type="component" value="Unassembled WGS sequence"/>
</dbReference>
<accession>A0AA94HPH3</accession>
<dbReference type="CDD" id="cd00090">
    <property type="entry name" value="HTH_ARSR"/>
    <property type="match status" value="1"/>
</dbReference>
<proteinExistence type="predicted"/>
<evidence type="ECO:0000313" key="2">
    <source>
        <dbReference type="Proteomes" id="UP000198506"/>
    </source>
</evidence>
<dbReference type="Gene3D" id="1.10.10.10">
    <property type="entry name" value="Winged helix-like DNA-binding domain superfamily/Winged helix DNA-binding domain"/>
    <property type="match status" value="1"/>
</dbReference>
<evidence type="ECO:0000313" key="1">
    <source>
        <dbReference type="EMBL" id="SFS15442.1"/>
    </source>
</evidence>
<name>A0AA94HPH3_9MICO</name>
<dbReference type="InterPro" id="IPR036388">
    <property type="entry name" value="WH-like_DNA-bd_sf"/>
</dbReference>
<keyword evidence="2" id="KW-1185">Reference proteome</keyword>
<protein>
    <submittedName>
        <fullName evidence="1">Helix-turn-helix domain-containing protein</fullName>
    </submittedName>
</protein>
<comment type="caution">
    <text evidence="1">The sequence shown here is derived from an EMBL/GenBank/DDBJ whole genome shotgun (WGS) entry which is preliminary data.</text>
</comment>
<dbReference type="AlphaFoldDB" id="A0AA94HPH3"/>
<sequence>MTEDRERRPVVPDAVPDAAPDADRITLHASDDAEQQAMARALSSPLRLRVLRLCAFETRTNKELAGLLHVNPGTMLHHVRTLVQTGFLVAEPERAGAGGAREVPYRATGLSWRTSIPGGSPVLVETFLQQIDGLAPDELDVSWMGLKINAQHREELQQRLYDLMNEFKERGPDPDGETLGLFTALYADDNPPAQPA</sequence>
<organism evidence="1 2">
    <name type="scientific">Agrococcus baldri</name>
    <dbReference type="NCBI Taxonomy" id="153730"/>
    <lineage>
        <taxon>Bacteria</taxon>
        <taxon>Bacillati</taxon>
        <taxon>Actinomycetota</taxon>
        <taxon>Actinomycetes</taxon>
        <taxon>Micrococcales</taxon>
        <taxon>Microbacteriaceae</taxon>
        <taxon>Agrococcus</taxon>
    </lineage>
</organism>
<dbReference type="SUPFAM" id="SSF46785">
    <property type="entry name" value="Winged helix' DNA-binding domain"/>
    <property type="match status" value="1"/>
</dbReference>
<dbReference type="InterPro" id="IPR011991">
    <property type="entry name" value="ArsR-like_HTH"/>
</dbReference>
<gene>
    <name evidence="1" type="ORF">SAMN04487783_2036</name>
</gene>
<reference evidence="1 2" key="1">
    <citation type="submission" date="2016-10" db="EMBL/GenBank/DDBJ databases">
        <authorList>
            <person name="Varghese N."/>
            <person name="Submissions S."/>
        </authorList>
    </citation>
    <scope>NUCLEOTIDE SEQUENCE [LARGE SCALE GENOMIC DNA]</scope>
    <source>
        <strain evidence="1 2">IAM 15147</strain>
    </source>
</reference>
<dbReference type="RefSeq" id="WP_092918467.1">
    <property type="nucleotide sequence ID" value="NZ_FOZN01000003.1"/>
</dbReference>